<evidence type="ECO:0000313" key="2">
    <source>
        <dbReference type="EMBL" id="PSL40904.1"/>
    </source>
</evidence>
<evidence type="ECO:0000256" key="1">
    <source>
        <dbReference type="SAM" id="Phobius"/>
    </source>
</evidence>
<sequence length="91" mass="10483">MERKETRPSYIYMVIASVSMALLGFKLLEYLMLAGGTITPNFLLIFASFFILVHYIYHLEQKAGVSNKVILIQSLLLALSIFFLMHIFTNY</sequence>
<dbReference type="Proteomes" id="UP000242682">
    <property type="component" value="Unassembled WGS sequence"/>
</dbReference>
<dbReference type="RefSeq" id="WP_106532416.1">
    <property type="nucleotide sequence ID" value="NZ_PYAT01000003.1"/>
</dbReference>
<dbReference type="EMBL" id="PYAT01000003">
    <property type="protein sequence ID" value="PSL40904.1"/>
    <property type="molecule type" value="Genomic_DNA"/>
</dbReference>
<name>A0A2P8H3W3_9BACL</name>
<keyword evidence="1" id="KW-0812">Transmembrane</keyword>
<evidence type="ECO:0000313" key="3">
    <source>
        <dbReference type="Proteomes" id="UP000242682"/>
    </source>
</evidence>
<dbReference type="AlphaFoldDB" id="A0A2P8H3W3"/>
<feature type="transmembrane region" description="Helical" evidence="1">
    <location>
        <begin position="38"/>
        <end position="57"/>
    </location>
</feature>
<gene>
    <name evidence="2" type="ORF">B0H99_10336</name>
</gene>
<keyword evidence="1" id="KW-1133">Transmembrane helix</keyword>
<proteinExistence type="predicted"/>
<feature type="transmembrane region" description="Helical" evidence="1">
    <location>
        <begin position="12"/>
        <end position="32"/>
    </location>
</feature>
<accession>A0A2P8H3W3</accession>
<reference evidence="2 3" key="1">
    <citation type="submission" date="2018-03" db="EMBL/GenBank/DDBJ databases">
        <title>Genomic Encyclopedia of Type Strains, Phase III (KMG-III): the genomes of soil and plant-associated and newly described type strains.</title>
        <authorList>
            <person name="Whitman W."/>
        </authorList>
    </citation>
    <scope>NUCLEOTIDE SEQUENCE [LARGE SCALE GENOMIC DNA]</scope>
    <source>
        <strain evidence="2 3">CGMCC 1.12259</strain>
    </source>
</reference>
<keyword evidence="3" id="KW-1185">Reference proteome</keyword>
<protein>
    <submittedName>
        <fullName evidence="2">Uncharacterized protein</fullName>
    </submittedName>
</protein>
<feature type="transmembrane region" description="Helical" evidence="1">
    <location>
        <begin position="69"/>
        <end position="88"/>
    </location>
</feature>
<comment type="caution">
    <text evidence="2">The sequence shown here is derived from an EMBL/GenBank/DDBJ whole genome shotgun (WGS) entry which is preliminary data.</text>
</comment>
<dbReference type="OrthoDB" id="2428552at2"/>
<keyword evidence="1" id="KW-0472">Membrane</keyword>
<organism evidence="2 3">
    <name type="scientific">Planomicrobium soli</name>
    <dbReference type="NCBI Taxonomy" id="1176648"/>
    <lineage>
        <taxon>Bacteria</taxon>
        <taxon>Bacillati</taxon>
        <taxon>Bacillota</taxon>
        <taxon>Bacilli</taxon>
        <taxon>Bacillales</taxon>
        <taxon>Caryophanaceae</taxon>
        <taxon>Planomicrobium</taxon>
    </lineage>
</organism>